<comment type="caution">
    <text evidence="3">Lacks conserved residue(s) required for the propagation of feature annotation.</text>
</comment>
<dbReference type="Proteomes" id="UP000288716">
    <property type="component" value="Unassembled WGS sequence"/>
</dbReference>
<sequence>MSFNYSCYSAVGRQGNVQELSLGQGCHVSGVVIHELLHALGFYHYHSRSDRDQYLRIYTQNIIPSMVSQFDKLTPFQNKIYTDFDYDSIMIYGSTAFSKDGRSPTMMPIKAGITLSDPGYKFGLTDKDVTSIKKLYGCA</sequence>
<dbReference type="AlphaFoldDB" id="A0A443S084"/>
<dbReference type="PANTHER" id="PTHR10127:SF883">
    <property type="entry name" value="ZINC METALLOPROTEINASE NAS-8"/>
    <property type="match status" value="1"/>
</dbReference>
<comment type="function">
    <text evidence="2">Zinc metalloprotease. Provoques deadhesion of endothelial cells from cell cultures, and also degradation of fibronectin, fibrinogen and gelatin in vitro. Its role in the venom is not fully understood but it might act as a spreading factor that facilitates diffusion of other venom toxins. Alternatively, it might be involved in the proteolytic processing of other venom toxins or it might play a role in extra-oral digestion of prey.</text>
</comment>
<feature type="domain" description="Peptidase M12A" evidence="5">
    <location>
        <begin position="1"/>
        <end position="139"/>
    </location>
</feature>
<keyword evidence="3 4" id="KW-0862">Zinc</keyword>
<dbReference type="PRINTS" id="PR00480">
    <property type="entry name" value="ASTACIN"/>
</dbReference>
<dbReference type="GO" id="GO:0006508">
    <property type="term" value="P:proteolysis"/>
    <property type="evidence" value="ECO:0007669"/>
    <property type="project" value="UniProtKB-KW"/>
</dbReference>
<dbReference type="InterPro" id="IPR024079">
    <property type="entry name" value="MetalloPept_cat_dom_sf"/>
</dbReference>
<dbReference type="SMART" id="SM00235">
    <property type="entry name" value="ZnMc"/>
    <property type="match status" value="1"/>
</dbReference>
<dbReference type="VEuPathDB" id="VectorBase:LDEU011101"/>
<evidence type="ECO:0000256" key="3">
    <source>
        <dbReference type="PROSITE-ProRule" id="PRU01211"/>
    </source>
</evidence>
<dbReference type="EC" id="3.4.24.-" evidence="4"/>
<keyword evidence="7" id="KW-1185">Reference proteome</keyword>
<reference evidence="6 7" key="1">
    <citation type="journal article" date="2018" name="Gigascience">
        <title>Genomes of trombidid mites reveal novel predicted allergens and laterally-transferred genes associated with secondary metabolism.</title>
        <authorList>
            <person name="Dong X."/>
            <person name="Chaisiri K."/>
            <person name="Xia D."/>
            <person name="Armstrong S.D."/>
            <person name="Fang Y."/>
            <person name="Donnelly M.J."/>
            <person name="Kadowaki T."/>
            <person name="McGarry J.W."/>
            <person name="Darby A.C."/>
            <person name="Makepeace B.L."/>
        </authorList>
    </citation>
    <scope>NUCLEOTIDE SEQUENCE [LARGE SCALE GENOMIC DNA]</scope>
    <source>
        <strain evidence="6">UoL-UT</strain>
    </source>
</reference>
<dbReference type="PROSITE" id="PS51864">
    <property type="entry name" value="ASTACIN"/>
    <property type="match status" value="1"/>
</dbReference>
<dbReference type="SUPFAM" id="SSF55486">
    <property type="entry name" value="Metalloproteases ('zincins'), catalytic domain"/>
    <property type="match status" value="1"/>
</dbReference>
<keyword evidence="3 4" id="KW-0479">Metal-binding</keyword>
<evidence type="ECO:0000256" key="4">
    <source>
        <dbReference type="RuleBase" id="RU361183"/>
    </source>
</evidence>
<gene>
    <name evidence="6" type="ORF">B4U80_10000</name>
</gene>
<feature type="active site" evidence="3">
    <location>
        <position position="35"/>
    </location>
</feature>
<dbReference type="GO" id="GO:0008270">
    <property type="term" value="F:zinc ion binding"/>
    <property type="evidence" value="ECO:0007669"/>
    <property type="project" value="UniProtKB-UniRule"/>
</dbReference>
<comment type="cofactor">
    <cofactor evidence="3 4">
        <name>Zn(2+)</name>
        <dbReference type="ChEBI" id="CHEBI:29105"/>
    </cofactor>
    <text evidence="3 4">Binds 1 zinc ion per subunit.</text>
</comment>
<keyword evidence="3 4" id="KW-0378">Hydrolase</keyword>
<evidence type="ECO:0000313" key="6">
    <source>
        <dbReference type="EMBL" id="RWS20939.1"/>
    </source>
</evidence>
<evidence type="ECO:0000256" key="2">
    <source>
        <dbReference type="ARBA" id="ARBA00025529"/>
    </source>
</evidence>
<dbReference type="InterPro" id="IPR001506">
    <property type="entry name" value="Peptidase_M12A"/>
</dbReference>
<dbReference type="Pfam" id="PF01400">
    <property type="entry name" value="Astacin"/>
    <property type="match status" value="1"/>
</dbReference>
<dbReference type="InterPro" id="IPR006026">
    <property type="entry name" value="Peptidase_Metallo"/>
</dbReference>
<proteinExistence type="predicted"/>
<dbReference type="EMBL" id="NCKV01014602">
    <property type="protein sequence ID" value="RWS20939.1"/>
    <property type="molecule type" value="Genomic_DNA"/>
</dbReference>
<comment type="caution">
    <text evidence="6">The sequence shown here is derived from an EMBL/GenBank/DDBJ whole genome shotgun (WGS) entry which is preliminary data.</text>
</comment>
<name>A0A443S084_9ACAR</name>
<evidence type="ECO:0000313" key="7">
    <source>
        <dbReference type="Proteomes" id="UP000288716"/>
    </source>
</evidence>
<feature type="binding site" evidence="3">
    <location>
        <position position="34"/>
    </location>
    <ligand>
        <name>Zn(2+)</name>
        <dbReference type="ChEBI" id="CHEBI:29105"/>
        <note>catalytic</note>
    </ligand>
</feature>
<comment type="subunit">
    <text evidence="1">Monomer.</text>
</comment>
<evidence type="ECO:0000259" key="5">
    <source>
        <dbReference type="PROSITE" id="PS51864"/>
    </source>
</evidence>
<keyword evidence="3 4" id="KW-0645">Protease</keyword>
<evidence type="ECO:0000256" key="1">
    <source>
        <dbReference type="ARBA" id="ARBA00011245"/>
    </source>
</evidence>
<feature type="binding site" evidence="3">
    <location>
        <position position="38"/>
    </location>
    <ligand>
        <name>Zn(2+)</name>
        <dbReference type="ChEBI" id="CHEBI:29105"/>
        <note>catalytic</note>
    </ligand>
</feature>
<dbReference type="STRING" id="299467.A0A443S084"/>
<dbReference type="PANTHER" id="PTHR10127">
    <property type="entry name" value="DISCOIDIN, CUB, EGF, LAMININ , AND ZINC METALLOPROTEASE DOMAIN CONTAINING"/>
    <property type="match status" value="1"/>
</dbReference>
<accession>A0A443S084</accession>
<feature type="binding site" evidence="3">
    <location>
        <position position="44"/>
    </location>
    <ligand>
        <name>Zn(2+)</name>
        <dbReference type="ChEBI" id="CHEBI:29105"/>
        <note>catalytic</note>
    </ligand>
</feature>
<organism evidence="6 7">
    <name type="scientific">Leptotrombidium deliense</name>
    <dbReference type="NCBI Taxonomy" id="299467"/>
    <lineage>
        <taxon>Eukaryota</taxon>
        <taxon>Metazoa</taxon>
        <taxon>Ecdysozoa</taxon>
        <taxon>Arthropoda</taxon>
        <taxon>Chelicerata</taxon>
        <taxon>Arachnida</taxon>
        <taxon>Acari</taxon>
        <taxon>Acariformes</taxon>
        <taxon>Trombidiformes</taxon>
        <taxon>Prostigmata</taxon>
        <taxon>Anystina</taxon>
        <taxon>Parasitengona</taxon>
        <taxon>Trombiculoidea</taxon>
        <taxon>Trombiculidae</taxon>
        <taxon>Leptotrombidium</taxon>
    </lineage>
</organism>
<dbReference type="GO" id="GO:0004222">
    <property type="term" value="F:metalloendopeptidase activity"/>
    <property type="evidence" value="ECO:0007669"/>
    <property type="project" value="UniProtKB-UniRule"/>
</dbReference>
<keyword evidence="3 4" id="KW-0482">Metalloprotease</keyword>
<dbReference type="OrthoDB" id="291007at2759"/>
<protein>
    <recommendedName>
        <fullName evidence="4">Metalloendopeptidase</fullName>
        <ecNumber evidence="4">3.4.24.-</ecNumber>
    </recommendedName>
</protein>
<dbReference type="Gene3D" id="3.40.390.10">
    <property type="entry name" value="Collagenase (Catalytic Domain)"/>
    <property type="match status" value="1"/>
</dbReference>